<accession>A0A712CUR6</accession>
<protein>
    <submittedName>
        <fullName evidence="2">Iron donor protein CyaY</fullName>
    </submittedName>
</protein>
<reference evidence="2" key="2">
    <citation type="submission" date="2019-01" db="EMBL/GenBank/DDBJ databases">
        <authorList>
            <consortium name="NCBI Pathogen Detection Project"/>
        </authorList>
    </citation>
    <scope>NUCLEOTIDE SEQUENCE</scope>
    <source>
        <strain evidence="2">Salmonella enterica subsp. enterica</strain>
    </source>
</reference>
<name>A0A712CUR6_SALET</name>
<organism evidence="2">
    <name type="scientific">Salmonella enterica I</name>
    <dbReference type="NCBI Taxonomy" id="59201"/>
    <lineage>
        <taxon>Bacteria</taxon>
        <taxon>Pseudomonadati</taxon>
        <taxon>Pseudomonadota</taxon>
        <taxon>Gammaproteobacteria</taxon>
        <taxon>Enterobacterales</taxon>
        <taxon>Enterobacteriaceae</taxon>
        <taxon>Salmonella</taxon>
    </lineage>
</organism>
<evidence type="ECO:0000313" key="2">
    <source>
        <dbReference type="EMBL" id="HAD2721328.1"/>
    </source>
</evidence>
<sequence length="20" mass="2325">FWDLLEQAATQQAGEKVSFR</sequence>
<dbReference type="AlphaFoldDB" id="A0A712CUR6"/>
<gene>
    <name evidence="2" type="primary">cyaY</name>
    <name evidence="2" type="ORF">G1H61_26130</name>
</gene>
<feature type="region of interest" description="Disordered" evidence="1">
    <location>
        <begin position="1"/>
        <end position="20"/>
    </location>
</feature>
<evidence type="ECO:0000256" key="1">
    <source>
        <dbReference type="SAM" id="MobiDB-lite"/>
    </source>
</evidence>
<reference evidence="2" key="1">
    <citation type="journal article" date="2018" name="Genome Biol.">
        <title>SKESA: strategic k-mer extension for scrupulous assemblies.</title>
        <authorList>
            <person name="Souvorov A."/>
            <person name="Agarwala R."/>
            <person name="Lipman D.J."/>
        </authorList>
    </citation>
    <scope>NUCLEOTIDE SEQUENCE</scope>
    <source>
        <strain evidence="2">Salmonella enterica subsp. enterica</strain>
    </source>
</reference>
<comment type="caution">
    <text evidence="2">The sequence shown here is derived from an EMBL/GenBank/DDBJ whole genome shotgun (WGS) entry which is preliminary data.</text>
</comment>
<dbReference type="EMBL" id="DAAOEO010000373">
    <property type="protein sequence ID" value="HAD2721328.1"/>
    <property type="molecule type" value="Genomic_DNA"/>
</dbReference>
<feature type="non-terminal residue" evidence="2">
    <location>
        <position position="1"/>
    </location>
</feature>
<proteinExistence type="predicted"/>